<name>A0ABW2L0D5_9BACT</name>
<organism evidence="1 2">
    <name type="scientific">Haloferula chungangensis</name>
    <dbReference type="NCBI Taxonomy" id="1048331"/>
    <lineage>
        <taxon>Bacteria</taxon>
        <taxon>Pseudomonadati</taxon>
        <taxon>Verrucomicrobiota</taxon>
        <taxon>Verrucomicrobiia</taxon>
        <taxon>Verrucomicrobiales</taxon>
        <taxon>Verrucomicrobiaceae</taxon>
        <taxon>Haloferula</taxon>
    </lineage>
</organism>
<accession>A0ABW2L0D5</accession>
<evidence type="ECO:0000313" key="1">
    <source>
        <dbReference type="EMBL" id="MFC7335806.1"/>
    </source>
</evidence>
<reference evidence="2" key="1">
    <citation type="journal article" date="2019" name="Int. J. Syst. Evol. Microbiol.">
        <title>The Global Catalogue of Microorganisms (GCM) 10K type strain sequencing project: providing services to taxonomists for standard genome sequencing and annotation.</title>
        <authorList>
            <consortium name="The Broad Institute Genomics Platform"/>
            <consortium name="The Broad Institute Genome Sequencing Center for Infectious Disease"/>
            <person name="Wu L."/>
            <person name="Ma J."/>
        </authorList>
    </citation>
    <scope>NUCLEOTIDE SEQUENCE [LARGE SCALE GENOMIC DNA]</scope>
    <source>
        <strain evidence="2">CGMCC 4.1467</strain>
    </source>
</reference>
<dbReference type="Proteomes" id="UP001596472">
    <property type="component" value="Unassembled WGS sequence"/>
</dbReference>
<proteinExistence type="predicted"/>
<keyword evidence="2" id="KW-1185">Reference proteome</keyword>
<comment type="caution">
    <text evidence="1">The sequence shown here is derived from an EMBL/GenBank/DDBJ whole genome shotgun (WGS) entry which is preliminary data.</text>
</comment>
<dbReference type="RefSeq" id="WP_379708282.1">
    <property type="nucleotide sequence ID" value="NZ_JBHTBS010000001.1"/>
</dbReference>
<dbReference type="EMBL" id="JBHTBS010000001">
    <property type="protein sequence ID" value="MFC7335806.1"/>
    <property type="molecule type" value="Genomic_DNA"/>
</dbReference>
<protein>
    <submittedName>
        <fullName evidence="1">Uncharacterized protein</fullName>
    </submittedName>
</protein>
<sequence>MSINLTDYVAIGVTHSSDTIHLLEVILSDDEFSFGAEGTMARGYECYVRSAVADRAIAAIKSAPKFYIEGHKIRFYDKPRAITDGTRYDRLLDEYCGEDPDRPSADGIQFNL</sequence>
<evidence type="ECO:0000313" key="2">
    <source>
        <dbReference type="Proteomes" id="UP001596472"/>
    </source>
</evidence>
<gene>
    <name evidence="1" type="ORF">ACFQY0_01350</name>
</gene>